<evidence type="ECO:0000313" key="3">
    <source>
        <dbReference type="Proteomes" id="UP000034539"/>
    </source>
</evidence>
<dbReference type="Gene3D" id="3.40.1490.10">
    <property type="entry name" value="Bit1"/>
    <property type="match status" value="1"/>
</dbReference>
<evidence type="ECO:0000313" key="2">
    <source>
        <dbReference type="EMBL" id="KKR32883.1"/>
    </source>
</evidence>
<gene>
    <name evidence="2" type="ORF">UT63_C0029G0008</name>
</gene>
<keyword evidence="1" id="KW-0472">Membrane</keyword>
<accession>A0A0G0PYB0</accession>
<organism evidence="2 3">
    <name type="scientific">Candidatus Gottesmanbacteria bacterium GW2011_GWC2_39_8</name>
    <dbReference type="NCBI Taxonomy" id="1618450"/>
    <lineage>
        <taxon>Bacteria</taxon>
        <taxon>Candidatus Gottesmaniibacteriota</taxon>
    </lineage>
</organism>
<dbReference type="Proteomes" id="UP000034539">
    <property type="component" value="Unassembled WGS sequence"/>
</dbReference>
<feature type="transmembrane region" description="Helical" evidence="1">
    <location>
        <begin position="12"/>
        <end position="29"/>
    </location>
</feature>
<dbReference type="InterPro" id="IPR018988">
    <property type="entry name" value="DUF2000"/>
</dbReference>
<dbReference type="EMBL" id="LBXN01000029">
    <property type="protein sequence ID" value="KKR32883.1"/>
    <property type="molecule type" value="Genomic_DNA"/>
</dbReference>
<reference evidence="2 3" key="1">
    <citation type="journal article" date="2015" name="Nature">
        <title>rRNA introns, odd ribosomes, and small enigmatic genomes across a large radiation of phyla.</title>
        <authorList>
            <person name="Brown C.T."/>
            <person name="Hug L.A."/>
            <person name="Thomas B.C."/>
            <person name="Sharon I."/>
            <person name="Castelle C.J."/>
            <person name="Singh A."/>
            <person name="Wilkins M.J."/>
            <person name="Williams K.H."/>
            <person name="Banfield J.F."/>
        </authorList>
    </citation>
    <scope>NUCLEOTIDE SEQUENCE [LARGE SCALE GENOMIC DNA]</scope>
</reference>
<evidence type="ECO:0000256" key="1">
    <source>
        <dbReference type="SAM" id="Phobius"/>
    </source>
</evidence>
<dbReference type="Pfam" id="PF09391">
    <property type="entry name" value="DUF2000"/>
    <property type="match status" value="1"/>
</dbReference>
<proteinExistence type="predicted"/>
<protein>
    <submittedName>
        <fullName evidence="2">Uncharacterized protein</fullName>
    </submittedName>
</protein>
<dbReference type="AlphaFoldDB" id="A0A0G0PYB0"/>
<dbReference type="InterPro" id="IPR023476">
    <property type="entry name" value="Pep_tRNA_hydro_II_dom_sf"/>
</dbReference>
<comment type="caution">
    <text evidence="2">The sequence shown here is derived from an EMBL/GenBank/DDBJ whole genome shotgun (WGS) entry which is preliminary data.</text>
</comment>
<sequence>MKSAIIIDSEQPIGLLANAVACIASGIFLNGSDLVGPEIKGQD</sequence>
<keyword evidence="1" id="KW-0812">Transmembrane</keyword>
<dbReference type="SUPFAM" id="SSF102462">
    <property type="entry name" value="Peptidyl-tRNA hydrolase II"/>
    <property type="match status" value="1"/>
</dbReference>
<name>A0A0G0PYB0_9BACT</name>
<keyword evidence="1" id="KW-1133">Transmembrane helix</keyword>